<reference evidence="1 2" key="1">
    <citation type="submission" date="2016-10" db="EMBL/GenBank/DDBJ databases">
        <authorList>
            <person name="de Groot N.N."/>
        </authorList>
    </citation>
    <scope>NUCLEOTIDE SEQUENCE [LARGE SCALE GENOMIC DNA]</scope>
    <source>
        <strain evidence="1 2">CCM7597</strain>
    </source>
</reference>
<sequence length="139" mass="15826">MTQKWENLLFMHLPVSIEAIRRYIPKGLELDTYEKKPDFPLSPAEVKDRGRKICPLFIFSLRIKCSNVCEKEGCTGNLFSLDANKILAVAGARIHTLSYYYSTMRTKFEKRNSLFSAGDGNVKCLVVSCLSSLIRRLLS</sequence>
<name>A0A1H3WAM5_9BACI</name>
<dbReference type="Proteomes" id="UP000198584">
    <property type="component" value="Unassembled WGS sequence"/>
</dbReference>
<keyword evidence="2" id="KW-1185">Reference proteome</keyword>
<gene>
    <name evidence="1" type="ORF">SAMN05421743_101381</name>
</gene>
<organism evidence="1 2">
    <name type="scientific">Thalassobacillus cyri</name>
    <dbReference type="NCBI Taxonomy" id="571932"/>
    <lineage>
        <taxon>Bacteria</taxon>
        <taxon>Bacillati</taxon>
        <taxon>Bacillota</taxon>
        <taxon>Bacilli</taxon>
        <taxon>Bacillales</taxon>
        <taxon>Bacillaceae</taxon>
        <taxon>Thalassobacillus</taxon>
    </lineage>
</organism>
<dbReference type="Pfam" id="PF09844">
    <property type="entry name" value="DUF2071"/>
    <property type="match status" value="1"/>
</dbReference>
<dbReference type="AlphaFoldDB" id="A0A1H3WAM5"/>
<evidence type="ECO:0000313" key="2">
    <source>
        <dbReference type="Proteomes" id="UP000198584"/>
    </source>
</evidence>
<dbReference type="STRING" id="571932.SAMN05421743_101381"/>
<protein>
    <submittedName>
        <fullName evidence="1">Uncharacterized conserved protein (COG2071)</fullName>
    </submittedName>
</protein>
<evidence type="ECO:0000313" key="1">
    <source>
        <dbReference type="EMBL" id="SDZ84040.1"/>
    </source>
</evidence>
<dbReference type="InterPro" id="IPR018644">
    <property type="entry name" value="DUF2071"/>
</dbReference>
<dbReference type="RefSeq" id="WP_093041683.1">
    <property type="nucleotide sequence ID" value="NZ_FNQR01000001.1"/>
</dbReference>
<dbReference type="OrthoDB" id="150993at2"/>
<proteinExistence type="predicted"/>
<accession>A0A1H3WAM5</accession>
<dbReference type="EMBL" id="FNQR01000001">
    <property type="protein sequence ID" value="SDZ84040.1"/>
    <property type="molecule type" value="Genomic_DNA"/>
</dbReference>